<feature type="transmembrane region" description="Helical" evidence="5">
    <location>
        <begin position="271"/>
        <end position="291"/>
    </location>
</feature>
<keyword evidence="7" id="KW-1185">Reference proteome</keyword>
<dbReference type="Proteomes" id="UP001642484">
    <property type="component" value="Unassembled WGS sequence"/>
</dbReference>
<evidence type="ECO:0000313" key="7">
    <source>
        <dbReference type="Proteomes" id="UP001642484"/>
    </source>
</evidence>
<evidence type="ECO:0000256" key="5">
    <source>
        <dbReference type="SAM" id="Phobius"/>
    </source>
</evidence>
<comment type="subcellular location">
    <subcellularLocation>
        <location evidence="1">Membrane</location>
        <topology evidence="1">Multi-pass membrane protein</topology>
    </subcellularLocation>
</comment>
<dbReference type="Pfam" id="PF04172">
    <property type="entry name" value="LrgB"/>
    <property type="match status" value="1"/>
</dbReference>
<evidence type="ECO:0008006" key="8">
    <source>
        <dbReference type="Google" id="ProtNLM"/>
    </source>
</evidence>
<evidence type="ECO:0000256" key="3">
    <source>
        <dbReference type="ARBA" id="ARBA00022989"/>
    </source>
</evidence>
<dbReference type="PANTHER" id="PTHR30249:SF0">
    <property type="entry name" value="PLASTIDAL GLYCOLATE_GLYCERATE TRANSLOCATOR 1, CHLOROPLASTIC"/>
    <property type="match status" value="1"/>
</dbReference>
<keyword evidence="3 5" id="KW-1133">Transmembrane helix</keyword>
<evidence type="ECO:0000313" key="6">
    <source>
        <dbReference type="EMBL" id="CAK9055294.1"/>
    </source>
</evidence>
<reference evidence="6 7" key="1">
    <citation type="submission" date="2024-02" db="EMBL/GenBank/DDBJ databases">
        <authorList>
            <person name="Chen Y."/>
            <person name="Shah S."/>
            <person name="Dougan E. K."/>
            <person name="Thang M."/>
            <person name="Chan C."/>
        </authorList>
    </citation>
    <scope>NUCLEOTIDE SEQUENCE [LARGE SCALE GENOMIC DNA]</scope>
</reference>
<organism evidence="6 7">
    <name type="scientific">Durusdinium trenchii</name>
    <dbReference type="NCBI Taxonomy" id="1381693"/>
    <lineage>
        <taxon>Eukaryota</taxon>
        <taxon>Sar</taxon>
        <taxon>Alveolata</taxon>
        <taxon>Dinophyceae</taxon>
        <taxon>Suessiales</taxon>
        <taxon>Symbiodiniaceae</taxon>
        <taxon>Durusdinium</taxon>
    </lineage>
</organism>
<feature type="transmembrane region" description="Helical" evidence="5">
    <location>
        <begin position="206"/>
        <end position="226"/>
    </location>
</feature>
<feature type="transmembrane region" description="Helical" evidence="5">
    <location>
        <begin position="163"/>
        <end position="185"/>
    </location>
</feature>
<sequence length="561" mass="58644">MFSLRLLPRWQHVARSRCRSSCSRPTGRAGPWGHGLDLSRYRPTGVGLRLGADLRRLSDVAKPRSSVLAQTAAGLGVFLGFDAAVRWLIDTSEMKTLPSQICSMLSAFGGLSLAQVIAPSSTTMLHQALLPAVAWVGRWLPVFLVPVQVMLPTINFPGGLAEAGGLAILLGAGWFGAVVLGARLVGVLSHQAITAPAAGGRSAVKMGLWLPLGWLLLAALVAPAGVKPEVMEALVVGGGDEEMARSLRGLSLASVGVGSFALAMRQGLPGHLCFLANGAATIAVAAAMAFARNESYSQVVKRDYLVGANGPPGSGDRLLWCLGPALVATGVQMFQYRSTVRDTAVHRAKGARIVALSKVLFLSCAVVSLSNIVGTVVMGPLLGISPEVTLAATMRCVTIPMALPTYARLCEESGAENNVALVALCAGLSGFIGFGFSQRLLSSAACHAHLDPVARGIATGAAAHALGAACLVAAEPEAFVWGMLAMAVSGVDLLLRWHLLLGSAPAPRCGRHFCPWPTEGPSTAVDARLTAEESDGETVRWRHVHRAFFRANNSVRVKLGM</sequence>
<name>A0ABP0MX58_9DINO</name>
<comment type="caution">
    <text evidence="6">The sequence shown here is derived from an EMBL/GenBank/DDBJ whole genome shotgun (WGS) entry which is preliminary data.</text>
</comment>
<protein>
    <recommendedName>
        <fullName evidence="8">Plastidal glycolate/glycerate translocator 1, chloroplastic</fullName>
    </recommendedName>
</protein>
<evidence type="ECO:0000256" key="4">
    <source>
        <dbReference type="ARBA" id="ARBA00023136"/>
    </source>
</evidence>
<dbReference type="EMBL" id="CAXAMN010020001">
    <property type="protein sequence ID" value="CAK9055294.1"/>
    <property type="molecule type" value="Genomic_DNA"/>
</dbReference>
<dbReference type="InterPro" id="IPR007300">
    <property type="entry name" value="CidB/LrgB"/>
</dbReference>
<accession>A0ABP0MX58</accession>
<evidence type="ECO:0000256" key="2">
    <source>
        <dbReference type="ARBA" id="ARBA00022692"/>
    </source>
</evidence>
<keyword evidence="2 5" id="KW-0812">Transmembrane</keyword>
<proteinExistence type="predicted"/>
<keyword evidence="4 5" id="KW-0472">Membrane</keyword>
<gene>
    <name evidence="6" type="ORF">CCMP2556_LOCUS27509</name>
</gene>
<dbReference type="PANTHER" id="PTHR30249">
    <property type="entry name" value="PUTATIVE SEROTONIN TRANSPORTER"/>
    <property type="match status" value="1"/>
</dbReference>
<feature type="transmembrane region" description="Helical" evidence="5">
    <location>
        <begin position="355"/>
        <end position="378"/>
    </location>
</feature>
<feature type="transmembrane region" description="Helical" evidence="5">
    <location>
        <begin position="129"/>
        <end position="151"/>
    </location>
</feature>
<evidence type="ECO:0000256" key="1">
    <source>
        <dbReference type="ARBA" id="ARBA00004141"/>
    </source>
</evidence>
<feature type="transmembrane region" description="Helical" evidence="5">
    <location>
        <begin position="65"/>
        <end position="85"/>
    </location>
</feature>